<name>A0AA38MJS7_9CUCU</name>
<sequence length="91" mass="9648">MAVDRTLGAVLGAGRPTESIFQLTMADRAAGATGTGQQPERPGTLEKSFPLPNAFPLEISILCAHCGPWVPPPTRTALSTAFKFTARQQKP</sequence>
<reference evidence="2" key="1">
    <citation type="journal article" date="2023" name="G3 (Bethesda)">
        <title>Whole genome assemblies of Zophobas morio and Tenebrio molitor.</title>
        <authorList>
            <person name="Kaur S."/>
            <person name="Stinson S.A."/>
            <person name="diCenzo G.C."/>
        </authorList>
    </citation>
    <scope>NUCLEOTIDE SEQUENCE</scope>
    <source>
        <strain evidence="2">QUZm001</strain>
    </source>
</reference>
<feature type="region of interest" description="Disordered" evidence="1">
    <location>
        <begin position="28"/>
        <end position="48"/>
    </location>
</feature>
<dbReference type="Proteomes" id="UP001168821">
    <property type="component" value="Unassembled WGS sequence"/>
</dbReference>
<comment type="caution">
    <text evidence="2">The sequence shown here is derived from an EMBL/GenBank/DDBJ whole genome shotgun (WGS) entry which is preliminary data.</text>
</comment>
<evidence type="ECO:0000256" key="1">
    <source>
        <dbReference type="SAM" id="MobiDB-lite"/>
    </source>
</evidence>
<gene>
    <name evidence="2" type="ORF">Zmor_010227</name>
</gene>
<proteinExistence type="predicted"/>
<keyword evidence="3" id="KW-1185">Reference proteome</keyword>
<organism evidence="2 3">
    <name type="scientific">Zophobas morio</name>
    <dbReference type="NCBI Taxonomy" id="2755281"/>
    <lineage>
        <taxon>Eukaryota</taxon>
        <taxon>Metazoa</taxon>
        <taxon>Ecdysozoa</taxon>
        <taxon>Arthropoda</taxon>
        <taxon>Hexapoda</taxon>
        <taxon>Insecta</taxon>
        <taxon>Pterygota</taxon>
        <taxon>Neoptera</taxon>
        <taxon>Endopterygota</taxon>
        <taxon>Coleoptera</taxon>
        <taxon>Polyphaga</taxon>
        <taxon>Cucujiformia</taxon>
        <taxon>Tenebrionidae</taxon>
        <taxon>Zophobas</taxon>
    </lineage>
</organism>
<accession>A0AA38MJS7</accession>
<evidence type="ECO:0000313" key="3">
    <source>
        <dbReference type="Proteomes" id="UP001168821"/>
    </source>
</evidence>
<evidence type="ECO:0000313" key="2">
    <source>
        <dbReference type="EMBL" id="KAJ3658492.1"/>
    </source>
</evidence>
<dbReference type="AlphaFoldDB" id="A0AA38MJS7"/>
<protein>
    <submittedName>
        <fullName evidence="2">Uncharacterized protein</fullName>
    </submittedName>
</protein>
<dbReference type="EMBL" id="JALNTZ010000003">
    <property type="protein sequence ID" value="KAJ3658492.1"/>
    <property type="molecule type" value="Genomic_DNA"/>
</dbReference>